<keyword evidence="3" id="KW-1185">Reference proteome</keyword>
<name>A0A2Z7B5J8_9LAMI</name>
<evidence type="ECO:0000256" key="1">
    <source>
        <dbReference type="SAM" id="MobiDB-lite"/>
    </source>
</evidence>
<feature type="region of interest" description="Disordered" evidence="1">
    <location>
        <begin position="57"/>
        <end position="76"/>
    </location>
</feature>
<gene>
    <name evidence="2" type="ORF">F511_43048</name>
</gene>
<reference evidence="2 3" key="1">
    <citation type="journal article" date="2015" name="Proc. Natl. Acad. Sci. U.S.A.">
        <title>The resurrection genome of Boea hygrometrica: A blueprint for survival of dehydration.</title>
        <authorList>
            <person name="Xiao L."/>
            <person name="Yang G."/>
            <person name="Zhang L."/>
            <person name="Yang X."/>
            <person name="Zhao S."/>
            <person name="Ji Z."/>
            <person name="Zhou Q."/>
            <person name="Hu M."/>
            <person name="Wang Y."/>
            <person name="Chen M."/>
            <person name="Xu Y."/>
            <person name="Jin H."/>
            <person name="Xiao X."/>
            <person name="Hu G."/>
            <person name="Bao F."/>
            <person name="Hu Y."/>
            <person name="Wan P."/>
            <person name="Li L."/>
            <person name="Deng X."/>
            <person name="Kuang T."/>
            <person name="Xiang C."/>
            <person name="Zhu J.K."/>
            <person name="Oliver M.J."/>
            <person name="He Y."/>
        </authorList>
    </citation>
    <scope>NUCLEOTIDE SEQUENCE [LARGE SCALE GENOMIC DNA]</scope>
    <source>
        <strain evidence="3">cv. XS01</strain>
    </source>
</reference>
<protein>
    <submittedName>
        <fullName evidence="2">Uncharacterized protein</fullName>
    </submittedName>
</protein>
<organism evidence="2 3">
    <name type="scientific">Dorcoceras hygrometricum</name>
    <dbReference type="NCBI Taxonomy" id="472368"/>
    <lineage>
        <taxon>Eukaryota</taxon>
        <taxon>Viridiplantae</taxon>
        <taxon>Streptophyta</taxon>
        <taxon>Embryophyta</taxon>
        <taxon>Tracheophyta</taxon>
        <taxon>Spermatophyta</taxon>
        <taxon>Magnoliopsida</taxon>
        <taxon>eudicotyledons</taxon>
        <taxon>Gunneridae</taxon>
        <taxon>Pentapetalae</taxon>
        <taxon>asterids</taxon>
        <taxon>lamiids</taxon>
        <taxon>Lamiales</taxon>
        <taxon>Gesneriaceae</taxon>
        <taxon>Didymocarpoideae</taxon>
        <taxon>Trichosporeae</taxon>
        <taxon>Loxocarpinae</taxon>
        <taxon>Dorcoceras</taxon>
    </lineage>
</organism>
<accession>A0A2Z7B5J8</accession>
<evidence type="ECO:0000313" key="3">
    <source>
        <dbReference type="Proteomes" id="UP000250235"/>
    </source>
</evidence>
<sequence length="185" mass="20153">MDDPGMVSMFEALVASGLRGFLGCPAIVYEDALVDFFENASVRSGVVISTVGADLSNKSSKRSVSTNSNDAASQRSCNCVPAGQQQPSQRKTISRVYLSIVAKSAVGVIVRFQQMVCDQQLNACFAKEVYDSVLISWNDVVGVHCFVSADEYFSRYFVEEFSSWLSLLVEDCDTTAFDLVGTTAY</sequence>
<dbReference type="Proteomes" id="UP000250235">
    <property type="component" value="Unassembled WGS sequence"/>
</dbReference>
<dbReference type="AlphaFoldDB" id="A0A2Z7B5J8"/>
<dbReference type="EMBL" id="KV010918">
    <property type="protein sequence ID" value="KZV26847.1"/>
    <property type="molecule type" value="Genomic_DNA"/>
</dbReference>
<proteinExistence type="predicted"/>
<evidence type="ECO:0000313" key="2">
    <source>
        <dbReference type="EMBL" id="KZV26847.1"/>
    </source>
</evidence>